<evidence type="ECO:0000313" key="1">
    <source>
        <dbReference type="EMBL" id="MEO3692014.1"/>
    </source>
</evidence>
<accession>A0ABV0G2R2</accession>
<comment type="caution">
    <text evidence="1">The sequence shown here is derived from an EMBL/GenBank/DDBJ whole genome shotgun (WGS) entry which is preliminary data.</text>
</comment>
<dbReference type="EMBL" id="JBDPZD010000002">
    <property type="protein sequence ID" value="MEO3692014.1"/>
    <property type="molecule type" value="Genomic_DNA"/>
</dbReference>
<gene>
    <name evidence="1" type="ORF">ABDJ85_11075</name>
</gene>
<name>A0ABV0G2R2_9BURK</name>
<dbReference type="Pfam" id="PF05035">
    <property type="entry name" value="DGOK"/>
    <property type="match status" value="1"/>
</dbReference>
<proteinExistence type="predicted"/>
<evidence type="ECO:0000313" key="2">
    <source>
        <dbReference type="Proteomes" id="UP001495147"/>
    </source>
</evidence>
<dbReference type="Gene3D" id="3.30.420.310">
    <property type="entry name" value="2-keto-3-deoxy-galactonokinase, C-terminal domain"/>
    <property type="match status" value="1"/>
</dbReference>
<sequence>MTLAARPAGMHGDAALIGLDWGSSRLRAALLAADGTVLEARHADAGASTLRGGATAFSMALTALIGDWHVGPSGVLLPVLACGMAGSQHGWREAPYLPCPADAAALVAASVRVDWQGQAVHLLPGLCCTLAGQAPDVMRGEETQALGALSAARTLRASSVLVMPGTHSKWAWVRQGQIQGFATHMTGELFAVLSQHSVLGRLLPQEMDWSAPAPDHDHAPSCQAAFAEGVRAAWQDDGGGLLHQLFAVRTRGLIDQWPGAALRELLSGLLLGHELRAGLAWRRQHAADAPLALVGEEALTARYAQALALCAPDVALQPVPDPAQCVWRALASFVAH</sequence>
<protein>
    <submittedName>
        <fullName evidence="1">2-dehydro-3-deoxygalactonokinase</fullName>
    </submittedName>
</protein>
<dbReference type="Gene3D" id="3.30.420.300">
    <property type="entry name" value="2-keto-3-deoxy-galactonokinase, substrate binding domain"/>
    <property type="match status" value="1"/>
</dbReference>
<dbReference type="InterPro" id="IPR042257">
    <property type="entry name" value="DGOK_C"/>
</dbReference>
<dbReference type="InterPro" id="IPR042258">
    <property type="entry name" value="DGOK_N"/>
</dbReference>
<dbReference type="Proteomes" id="UP001495147">
    <property type="component" value="Unassembled WGS sequence"/>
</dbReference>
<reference evidence="1 2" key="1">
    <citation type="submission" date="2024-05" db="EMBL/GenBank/DDBJ databases">
        <title>Roseateles sp. DJS-2-20 16S ribosomal RNA gene Genome sequencing and assembly.</title>
        <authorList>
            <person name="Woo H."/>
        </authorList>
    </citation>
    <scope>NUCLEOTIDE SEQUENCE [LARGE SCALE GENOMIC DNA]</scope>
    <source>
        <strain evidence="1 2">DJS-2-20</strain>
    </source>
</reference>
<organism evidence="1 2">
    <name type="scientific">Roseateles paludis</name>
    <dbReference type="NCBI Taxonomy" id="3145238"/>
    <lineage>
        <taxon>Bacteria</taxon>
        <taxon>Pseudomonadati</taxon>
        <taxon>Pseudomonadota</taxon>
        <taxon>Betaproteobacteria</taxon>
        <taxon>Burkholderiales</taxon>
        <taxon>Sphaerotilaceae</taxon>
        <taxon>Roseateles</taxon>
    </lineage>
</organism>
<dbReference type="InterPro" id="IPR007729">
    <property type="entry name" value="DGOK"/>
</dbReference>
<keyword evidence="2" id="KW-1185">Reference proteome</keyword>
<dbReference type="RefSeq" id="WP_347704820.1">
    <property type="nucleotide sequence ID" value="NZ_JBDPZD010000002.1"/>
</dbReference>